<dbReference type="Pfam" id="PF15477">
    <property type="entry name" value="SMAP"/>
    <property type="match status" value="1"/>
</dbReference>
<dbReference type="EMBL" id="CACTIH010009287">
    <property type="protein sequence ID" value="CAA3029074.1"/>
    <property type="molecule type" value="Genomic_DNA"/>
</dbReference>
<dbReference type="Gramene" id="OE9A053509T1">
    <property type="protein sequence ID" value="OE9A053509C1"/>
    <property type="gene ID" value="OE9A053509"/>
</dbReference>
<reference evidence="2 3" key="1">
    <citation type="submission" date="2019-12" db="EMBL/GenBank/DDBJ databases">
        <authorList>
            <person name="Alioto T."/>
            <person name="Alioto T."/>
            <person name="Gomez Garrido J."/>
        </authorList>
    </citation>
    <scope>NUCLEOTIDE SEQUENCE [LARGE SCALE GENOMIC DNA]</scope>
</reference>
<protein>
    <recommendedName>
        <fullName evidence="1">Small acidic protein-like domain-containing protein</fullName>
    </recommendedName>
</protein>
<name>A0A8S0VBP5_OLEEU</name>
<feature type="domain" description="Small acidic protein-like" evidence="1">
    <location>
        <begin position="128"/>
        <end position="193"/>
    </location>
</feature>
<dbReference type="OrthoDB" id="1928974at2759"/>
<dbReference type="PANTHER" id="PTHR22426:SF2">
    <property type="entry name" value="ARGININE_SERINE-RICH COILED-COIL PROTEIN 2"/>
    <property type="match status" value="1"/>
</dbReference>
<keyword evidence="3" id="KW-1185">Reference proteome</keyword>
<organism evidence="2 3">
    <name type="scientific">Olea europaea subsp. europaea</name>
    <dbReference type="NCBI Taxonomy" id="158383"/>
    <lineage>
        <taxon>Eukaryota</taxon>
        <taxon>Viridiplantae</taxon>
        <taxon>Streptophyta</taxon>
        <taxon>Embryophyta</taxon>
        <taxon>Tracheophyta</taxon>
        <taxon>Spermatophyta</taxon>
        <taxon>Magnoliopsida</taxon>
        <taxon>eudicotyledons</taxon>
        <taxon>Gunneridae</taxon>
        <taxon>Pentapetalae</taxon>
        <taxon>asterids</taxon>
        <taxon>lamiids</taxon>
        <taxon>Lamiales</taxon>
        <taxon>Oleaceae</taxon>
        <taxon>Oleeae</taxon>
        <taxon>Olea</taxon>
    </lineage>
</organism>
<comment type="caution">
    <text evidence="2">The sequence shown here is derived from an EMBL/GenBank/DDBJ whole genome shotgun (WGS) entry which is preliminary data.</text>
</comment>
<evidence type="ECO:0000259" key="1">
    <source>
        <dbReference type="Pfam" id="PF15477"/>
    </source>
</evidence>
<accession>A0A8S0VBP5</accession>
<gene>
    <name evidence="2" type="ORF">OLEA9_A053509</name>
</gene>
<dbReference type="InterPro" id="IPR028124">
    <property type="entry name" value="SMAP_dom"/>
</dbReference>
<evidence type="ECO:0000313" key="3">
    <source>
        <dbReference type="Proteomes" id="UP000594638"/>
    </source>
</evidence>
<dbReference type="AlphaFoldDB" id="A0A8S0VBP5"/>
<dbReference type="PANTHER" id="PTHR22426">
    <property type="entry name" value="ARGININE_SERINE-RICH COILED-COIL PROTEIN 2"/>
    <property type="match status" value="1"/>
</dbReference>
<evidence type="ECO:0000313" key="2">
    <source>
        <dbReference type="EMBL" id="CAA3029074.1"/>
    </source>
</evidence>
<sequence length="194" mass="21693">MMITANEISMWMTMIEIILNHPLALVRTHVVIINPIAQGGIMSIGLQTTLADNESSSFKQAQEASGKIPSDQAYVTDFDIDAAKIAAMKAAELANKNLVGTGYMSTDQKKKLLWGNKKKTTEESVHHWDTTTFGDRERQEKFNKLMGVKGDTKVEQKLGNQNVEKQREQLQLDLEKQYTAGLRRRDGRTVGLGL</sequence>
<proteinExistence type="predicted"/>
<dbReference type="Proteomes" id="UP000594638">
    <property type="component" value="Unassembled WGS sequence"/>
</dbReference>